<dbReference type="PANTHER" id="PTHR19136">
    <property type="entry name" value="MOLYBDENUM COFACTOR GUANYLYLTRANSFERASE"/>
    <property type="match status" value="1"/>
</dbReference>
<dbReference type="GO" id="GO:1902758">
    <property type="term" value="P:bis(molybdopterin guanine dinucleotide)molybdenum biosynthetic process"/>
    <property type="evidence" value="ECO:0007669"/>
    <property type="project" value="TreeGrafter"/>
</dbReference>
<dbReference type="CDD" id="cd02503">
    <property type="entry name" value="MobA"/>
    <property type="match status" value="1"/>
</dbReference>
<comment type="domain">
    <text evidence="8">The N-terminal domain determines nucleotide recognition and specific binding, while the C-terminal domain determines the specific binding to the target protein.</text>
</comment>
<keyword evidence="5 8" id="KW-0460">Magnesium</keyword>
<protein>
    <recommendedName>
        <fullName evidence="8">Probable molybdenum cofactor guanylyltransferase</fullName>
        <shortName evidence="8">MoCo guanylyltransferase</shortName>
        <ecNumber evidence="8">2.7.7.77</ecNumber>
    </recommendedName>
    <alternativeName>
        <fullName evidence="8">GTP:molybdopterin guanylyltransferase</fullName>
    </alternativeName>
    <alternativeName>
        <fullName evidence="8">Mo-MPT guanylyltransferase</fullName>
    </alternativeName>
    <alternativeName>
        <fullName evidence="8">Molybdopterin guanylyltransferase</fullName>
    </alternativeName>
    <alternativeName>
        <fullName evidence="8">Molybdopterin-guanine dinucleotide synthase</fullName>
        <shortName evidence="8">MGD synthase</shortName>
    </alternativeName>
</protein>
<evidence type="ECO:0000313" key="11">
    <source>
        <dbReference type="Proteomes" id="UP000010847"/>
    </source>
</evidence>
<dbReference type="AlphaFoldDB" id="W0EA21"/>
<evidence type="ECO:0000256" key="2">
    <source>
        <dbReference type="ARBA" id="ARBA00022679"/>
    </source>
</evidence>
<feature type="binding site" evidence="8">
    <location>
        <position position="95"/>
    </location>
    <ligand>
        <name>Mg(2+)</name>
        <dbReference type="ChEBI" id="CHEBI:18420"/>
    </ligand>
</feature>
<keyword evidence="7 8" id="KW-0501">Molybdenum cofactor biosynthesis</keyword>
<comment type="caution">
    <text evidence="8">Lacks conserved residue(s) required for the propagation of feature annotation.</text>
</comment>
<proteinExistence type="inferred from homology"/>
<dbReference type="InterPro" id="IPR013482">
    <property type="entry name" value="Molybde_CF_guanTrfase"/>
</dbReference>
<evidence type="ECO:0000256" key="8">
    <source>
        <dbReference type="HAMAP-Rule" id="MF_00316"/>
    </source>
</evidence>
<evidence type="ECO:0000256" key="5">
    <source>
        <dbReference type="ARBA" id="ARBA00022842"/>
    </source>
</evidence>
<evidence type="ECO:0000256" key="1">
    <source>
        <dbReference type="ARBA" id="ARBA00022490"/>
    </source>
</evidence>
<evidence type="ECO:0000313" key="10">
    <source>
        <dbReference type="EMBL" id="AHF06373.1"/>
    </source>
</evidence>
<comment type="subcellular location">
    <subcellularLocation>
        <location evidence="8">Cytoplasm</location>
    </subcellularLocation>
</comment>
<evidence type="ECO:0000256" key="6">
    <source>
        <dbReference type="ARBA" id="ARBA00023134"/>
    </source>
</evidence>
<dbReference type="EMBL" id="CP007032">
    <property type="protein sequence ID" value="AHF06373.1"/>
    <property type="molecule type" value="Genomic_DNA"/>
</dbReference>
<dbReference type="GO" id="GO:0005737">
    <property type="term" value="C:cytoplasm"/>
    <property type="evidence" value="ECO:0007669"/>
    <property type="project" value="UniProtKB-SubCell"/>
</dbReference>
<name>W0EA21_9FIRM</name>
<feature type="binding site" evidence="8">
    <location>
        <begin position="9"/>
        <end position="11"/>
    </location>
    <ligand>
        <name>GTP</name>
        <dbReference type="ChEBI" id="CHEBI:37565"/>
    </ligand>
</feature>
<dbReference type="KEGG" id="dmt:DESME_04295"/>
<keyword evidence="2 8" id="KW-0808">Transferase</keyword>
<keyword evidence="4 8" id="KW-0547">Nucleotide-binding</keyword>
<dbReference type="GO" id="GO:0005525">
    <property type="term" value="F:GTP binding"/>
    <property type="evidence" value="ECO:0007669"/>
    <property type="project" value="UniProtKB-UniRule"/>
</dbReference>
<comment type="similarity">
    <text evidence="8">Belongs to the MobA family.</text>
</comment>
<feature type="binding site" evidence="8">
    <location>
        <position position="95"/>
    </location>
    <ligand>
        <name>GTP</name>
        <dbReference type="ChEBI" id="CHEBI:37565"/>
    </ligand>
</feature>
<reference evidence="10 11" key="1">
    <citation type="submission" date="2013-12" db="EMBL/GenBank/DDBJ databases">
        <authorList>
            <consortium name="DOE Joint Genome Institute"/>
            <person name="Smidt H."/>
            <person name="Huntemann M."/>
            <person name="Han J."/>
            <person name="Chen A."/>
            <person name="Kyrpides N."/>
            <person name="Mavromatis K."/>
            <person name="Markowitz V."/>
            <person name="Palaniappan K."/>
            <person name="Ivanova N."/>
            <person name="Schaumberg A."/>
            <person name="Pati A."/>
            <person name="Liolios K."/>
            <person name="Nordberg H.P."/>
            <person name="Cantor M.N."/>
            <person name="Hua S.X."/>
            <person name="Woyke T."/>
        </authorList>
    </citation>
    <scope>NUCLEOTIDE SEQUENCE [LARGE SCALE GENOMIC DNA]</scope>
    <source>
        <strain evidence="11">DSM 15288</strain>
    </source>
</reference>
<evidence type="ECO:0000256" key="4">
    <source>
        <dbReference type="ARBA" id="ARBA00022741"/>
    </source>
</evidence>
<dbReference type="GO" id="GO:0061603">
    <property type="term" value="F:molybdenum cofactor guanylyltransferase activity"/>
    <property type="evidence" value="ECO:0007669"/>
    <property type="project" value="UniProtKB-EC"/>
</dbReference>
<dbReference type="PANTHER" id="PTHR19136:SF81">
    <property type="entry name" value="MOLYBDENUM COFACTOR GUANYLYLTRANSFERASE"/>
    <property type="match status" value="1"/>
</dbReference>
<keyword evidence="6 8" id="KW-0342">GTP-binding</keyword>
<dbReference type="Proteomes" id="UP000010847">
    <property type="component" value="Chromosome"/>
</dbReference>
<comment type="catalytic activity">
    <reaction evidence="8">
        <text>Mo-molybdopterin + GTP + H(+) = Mo-molybdopterin guanine dinucleotide + diphosphate</text>
        <dbReference type="Rhea" id="RHEA:34243"/>
        <dbReference type="ChEBI" id="CHEBI:15378"/>
        <dbReference type="ChEBI" id="CHEBI:33019"/>
        <dbReference type="ChEBI" id="CHEBI:37565"/>
        <dbReference type="ChEBI" id="CHEBI:71302"/>
        <dbReference type="ChEBI" id="CHEBI:71310"/>
        <dbReference type="EC" id="2.7.7.77"/>
    </reaction>
</comment>
<dbReference type="Gene3D" id="3.90.550.10">
    <property type="entry name" value="Spore Coat Polysaccharide Biosynthesis Protein SpsA, Chain A"/>
    <property type="match status" value="1"/>
</dbReference>
<comment type="function">
    <text evidence="8">Transfers a GMP moiety from GTP to Mo-molybdopterin (Mo-MPT) cofactor (Moco or molybdenum cofactor) to form Mo-molybdopterin guanine dinucleotide (Mo-MGD) cofactor.</text>
</comment>
<dbReference type="STRING" id="871968.DESME_04295"/>
<accession>W0EA21</accession>
<dbReference type="eggNOG" id="COG0746">
    <property type="taxonomic scope" value="Bacteria"/>
</dbReference>
<feature type="binding site" evidence="8">
    <location>
        <position position="66"/>
    </location>
    <ligand>
        <name>GTP</name>
        <dbReference type="ChEBI" id="CHEBI:37565"/>
    </ligand>
</feature>
<dbReference type="HOGENOM" id="CLU_055597_2_1_9"/>
<dbReference type="HAMAP" id="MF_00316">
    <property type="entry name" value="MobA"/>
    <property type="match status" value="1"/>
</dbReference>
<feature type="domain" description="MobA-like NTP transferase" evidence="9">
    <location>
        <begin position="6"/>
        <end position="145"/>
    </location>
</feature>
<dbReference type="SUPFAM" id="SSF53448">
    <property type="entry name" value="Nucleotide-diphospho-sugar transferases"/>
    <property type="match status" value="1"/>
</dbReference>
<evidence type="ECO:0000256" key="7">
    <source>
        <dbReference type="ARBA" id="ARBA00023150"/>
    </source>
</evidence>
<evidence type="ECO:0000256" key="3">
    <source>
        <dbReference type="ARBA" id="ARBA00022723"/>
    </source>
</evidence>
<keyword evidence="11" id="KW-1185">Reference proteome</keyword>
<dbReference type="GO" id="GO:0046872">
    <property type="term" value="F:metal ion binding"/>
    <property type="evidence" value="ECO:0007669"/>
    <property type="project" value="UniProtKB-KW"/>
</dbReference>
<dbReference type="EC" id="2.7.7.77" evidence="8"/>
<dbReference type="InterPro" id="IPR029044">
    <property type="entry name" value="Nucleotide-diphossugar_trans"/>
</dbReference>
<keyword evidence="1 8" id="KW-0963">Cytoplasm</keyword>
<organism evidence="10 11">
    <name type="scientific">Desulfitobacterium metallireducens DSM 15288</name>
    <dbReference type="NCBI Taxonomy" id="871968"/>
    <lineage>
        <taxon>Bacteria</taxon>
        <taxon>Bacillati</taxon>
        <taxon>Bacillota</taxon>
        <taxon>Clostridia</taxon>
        <taxon>Eubacteriales</taxon>
        <taxon>Desulfitobacteriaceae</taxon>
        <taxon>Desulfitobacterium</taxon>
    </lineage>
</organism>
<feature type="binding site" evidence="8">
    <location>
        <position position="21"/>
    </location>
    <ligand>
        <name>GTP</name>
        <dbReference type="ChEBI" id="CHEBI:37565"/>
    </ligand>
</feature>
<dbReference type="Pfam" id="PF12804">
    <property type="entry name" value="NTP_transf_3"/>
    <property type="match status" value="1"/>
</dbReference>
<gene>
    <name evidence="8" type="primary">mobA</name>
    <name evidence="10" type="ORF">DESME_04295</name>
</gene>
<keyword evidence="3 8" id="KW-0479">Metal-binding</keyword>
<comment type="cofactor">
    <cofactor evidence="8">
        <name>Mg(2+)</name>
        <dbReference type="ChEBI" id="CHEBI:18420"/>
    </cofactor>
</comment>
<dbReference type="InterPro" id="IPR025877">
    <property type="entry name" value="MobA-like_NTP_Trfase"/>
</dbReference>
<sequence length="200" mass="22765">MLEMTGIVLAGGKSSRMGKNKAFLEFDGKPLIEKNLAILETLFSEVLISSNTPELYKSYQEKVVQDRYSGSGPFGGLHACLEESRTEYAFFVACDIPILDPALIQYMASLTEGYECVVPRTEDGMHPLFSFYNKSCLPKIEDFLKVGHFKVIDLFPFLSVRYVEEKELARFGDPRLLMCNVNTPEEWSGFQNRFMENVKK</sequence>
<evidence type="ECO:0000259" key="9">
    <source>
        <dbReference type="Pfam" id="PF12804"/>
    </source>
</evidence>